<name>A0A1A8ZIS5_9ACTN</name>
<protein>
    <submittedName>
        <fullName evidence="2">Uncharacterized protein</fullName>
    </submittedName>
</protein>
<keyword evidence="3" id="KW-1185">Reference proteome</keyword>
<sequence>MLPRRGDDLDLWSRYLIYASAVPVFIVVAVGLTLAPLGSRHAPLGIGMVVGAVASPLLWLVSGSALHSG</sequence>
<reference evidence="2 3" key="1">
    <citation type="submission" date="2016-06" db="EMBL/GenBank/DDBJ databases">
        <authorList>
            <person name="Kjaerup R.B."/>
            <person name="Dalgaard T.S."/>
            <person name="Juul-Madsen H.R."/>
        </authorList>
    </citation>
    <scope>NUCLEOTIDE SEQUENCE [LARGE SCALE GENOMIC DNA]</scope>
    <source>
        <strain evidence="2 3">DSM 45248</strain>
    </source>
</reference>
<dbReference type="Proteomes" id="UP000198765">
    <property type="component" value="Chromosome I"/>
</dbReference>
<evidence type="ECO:0000256" key="1">
    <source>
        <dbReference type="SAM" id="Phobius"/>
    </source>
</evidence>
<organism evidence="2 3">
    <name type="scientific">Micromonospora narathiwatensis</name>
    <dbReference type="NCBI Taxonomy" id="299146"/>
    <lineage>
        <taxon>Bacteria</taxon>
        <taxon>Bacillati</taxon>
        <taxon>Actinomycetota</taxon>
        <taxon>Actinomycetes</taxon>
        <taxon>Micromonosporales</taxon>
        <taxon>Micromonosporaceae</taxon>
        <taxon>Micromonospora</taxon>
    </lineage>
</organism>
<dbReference type="PATRIC" id="fig|299146.4.peg.1946"/>
<keyword evidence="1" id="KW-0812">Transmembrane</keyword>
<dbReference type="AlphaFoldDB" id="A0A1A8ZIS5"/>
<feature type="transmembrane region" description="Helical" evidence="1">
    <location>
        <begin position="42"/>
        <end position="61"/>
    </location>
</feature>
<accession>A0A1A8ZIS5</accession>
<feature type="transmembrane region" description="Helical" evidence="1">
    <location>
        <begin position="15"/>
        <end position="35"/>
    </location>
</feature>
<gene>
    <name evidence="2" type="ORF">GA0070621_1885</name>
</gene>
<dbReference type="EMBL" id="LT594324">
    <property type="protein sequence ID" value="SBT43771.1"/>
    <property type="molecule type" value="Genomic_DNA"/>
</dbReference>
<proteinExistence type="predicted"/>
<keyword evidence="1" id="KW-0472">Membrane</keyword>
<evidence type="ECO:0000313" key="2">
    <source>
        <dbReference type="EMBL" id="SBT43771.1"/>
    </source>
</evidence>
<evidence type="ECO:0000313" key="3">
    <source>
        <dbReference type="Proteomes" id="UP000198765"/>
    </source>
</evidence>
<keyword evidence="1" id="KW-1133">Transmembrane helix</keyword>